<dbReference type="GO" id="GO:0005930">
    <property type="term" value="C:axoneme"/>
    <property type="evidence" value="ECO:0007669"/>
    <property type="project" value="UniProtKB-SubCell"/>
</dbReference>
<dbReference type="Gene3D" id="3.80.10.10">
    <property type="entry name" value="Ribonuclease Inhibitor"/>
    <property type="match status" value="2"/>
</dbReference>
<comment type="subcellular location">
    <subcellularLocation>
        <location evidence="1">Cytoplasm</location>
        <location evidence="1">Cytoskeleton</location>
        <location evidence="1">Cilium axoneme</location>
    </subcellularLocation>
</comment>
<evidence type="ECO:0000256" key="1">
    <source>
        <dbReference type="ARBA" id="ARBA00004430"/>
    </source>
</evidence>
<protein>
    <submittedName>
        <fullName evidence="2">Uncharacterized protein</fullName>
    </submittedName>
</protein>
<evidence type="ECO:0000313" key="2">
    <source>
        <dbReference type="EMBL" id="SZX69593.1"/>
    </source>
</evidence>
<dbReference type="Proteomes" id="UP000256970">
    <property type="component" value="Unassembled WGS sequence"/>
</dbReference>
<name>A0A383VXL9_TETOB</name>
<sequence length="493" mass="53181">MRQEGAQAQGASASFIEIAQQLMQPAMALAATAGIAPPAAPAAMNLPVLLQQQQQQQRSLRLVSFTADLPGMPGMLAALPAHSLTRLQLDFWASAKFSGARLAADLARLSNLQQLSLTKEQGKAGGIPTSCLDGVAQLTRLSHLSLGGQWCGGQQPLQQFLARPLPLQQLQLNLGMRLPVLDLTRCSQLRGLTINAYFGVPEGSALPQQLQRLELVSRSSRGDAVAELQLLQLQQLQHLRLDTPMKASSLQDLSQLQSLQHVALGYNHARAAQEVALSWALVPQLRELKVLTGCCSEEEHMDTILQGIGACNALTKLQLQVYAVRVEQHDSDDDSEDEGNVMRTVHMPACSMLARLTTLQDLCLHSPSSLAEGDALQLTALTNLTRPVLGGLGAGVGELAANALACSLKQLRHLDLQRCNLGSMSCLAAIAHLQQLTELRLEHNSGLTRQGLMLLTRLSNLPQLSTDEAAGESITSCAWAEFWAAVRTQRRAF</sequence>
<dbReference type="InterPro" id="IPR052595">
    <property type="entry name" value="LRRC69/RLP"/>
</dbReference>
<organism evidence="2 3">
    <name type="scientific">Tetradesmus obliquus</name>
    <name type="common">Green alga</name>
    <name type="synonym">Acutodesmus obliquus</name>
    <dbReference type="NCBI Taxonomy" id="3088"/>
    <lineage>
        <taxon>Eukaryota</taxon>
        <taxon>Viridiplantae</taxon>
        <taxon>Chlorophyta</taxon>
        <taxon>core chlorophytes</taxon>
        <taxon>Chlorophyceae</taxon>
        <taxon>CS clade</taxon>
        <taxon>Sphaeropleales</taxon>
        <taxon>Scenedesmaceae</taxon>
        <taxon>Tetradesmus</taxon>
    </lineage>
</organism>
<proteinExistence type="predicted"/>
<dbReference type="PANTHER" id="PTHR48057">
    <property type="entry name" value="LEUCINE-RICH REPEAT SERINE/THREONINE-PROTEIN KINASE 1"/>
    <property type="match status" value="1"/>
</dbReference>
<dbReference type="AlphaFoldDB" id="A0A383VXL9"/>
<evidence type="ECO:0000313" key="3">
    <source>
        <dbReference type="Proteomes" id="UP000256970"/>
    </source>
</evidence>
<dbReference type="SUPFAM" id="SSF52047">
    <property type="entry name" value="RNI-like"/>
    <property type="match status" value="1"/>
</dbReference>
<dbReference type="EMBL" id="FNXT01000939">
    <property type="protein sequence ID" value="SZX69593.1"/>
    <property type="molecule type" value="Genomic_DNA"/>
</dbReference>
<accession>A0A383VXL9</accession>
<gene>
    <name evidence="2" type="ORF">BQ4739_LOCUS9887</name>
</gene>
<keyword evidence="3" id="KW-1185">Reference proteome</keyword>
<dbReference type="InterPro" id="IPR032675">
    <property type="entry name" value="LRR_dom_sf"/>
</dbReference>
<reference evidence="2 3" key="1">
    <citation type="submission" date="2016-10" db="EMBL/GenBank/DDBJ databases">
        <authorList>
            <person name="Cai Z."/>
        </authorList>
    </citation>
    <scope>NUCLEOTIDE SEQUENCE [LARGE SCALE GENOMIC DNA]</scope>
</reference>